<dbReference type="SUPFAM" id="SSF56349">
    <property type="entry name" value="DNA breaking-rejoining enzymes"/>
    <property type="match status" value="1"/>
</dbReference>
<comment type="caution">
    <text evidence="2">The sequence shown here is derived from an EMBL/GenBank/DDBJ whole genome shotgun (WGS) entry which is preliminary data.</text>
</comment>
<proteinExistence type="predicted"/>
<dbReference type="InterPro" id="IPR013762">
    <property type="entry name" value="Integrase-like_cat_sf"/>
</dbReference>
<gene>
    <name evidence="2" type="ORF">R70211_06883</name>
</gene>
<accession>A0A9N8R589</accession>
<dbReference type="GO" id="GO:0006310">
    <property type="term" value="P:DNA recombination"/>
    <property type="evidence" value="ECO:0007669"/>
    <property type="project" value="UniProtKB-KW"/>
</dbReference>
<dbReference type="Gene3D" id="1.10.443.10">
    <property type="entry name" value="Intergrase catalytic core"/>
    <property type="match status" value="1"/>
</dbReference>
<name>A0A9N8R589_9BURK</name>
<dbReference type="GO" id="GO:0003677">
    <property type="term" value="F:DNA binding"/>
    <property type="evidence" value="ECO:0007669"/>
    <property type="project" value="InterPro"/>
</dbReference>
<evidence type="ECO:0008006" key="4">
    <source>
        <dbReference type="Google" id="ProtNLM"/>
    </source>
</evidence>
<organism evidence="2 3">
    <name type="scientific">Paraburkholderia domus</name>
    <dbReference type="NCBI Taxonomy" id="2793075"/>
    <lineage>
        <taxon>Bacteria</taxon>
        <taxon>Pseudomonadati</taxon>
        <taxon>Pseudomonadota</taxon>
        <taxon>Betaproteobacteria</taxon>
        <taxon>Burkholderiales</taxon>
        <taxon>Burkholderiaceae</taxon>
        <taxon>Paraburkholderia</taxon>
    </lineage>
</organism>
<evidence type="ECO:0000313" key="2">
    <source>
        <dbReference type="EMBL" id="CAE6960065.1"/>
    </source>
</evidence>
<evidence type="ECO:0000313" key="3">
    <source>
        <dbReference type="Proteomes" id="UP000675121"/>
    </source>
</evidence>
<dbReference type="Proteomes" id="UP000675121">
    <property type="component" value="Unassembled WGS sequence"/>
</dbReference>
<dbReference type="GO" id="GO:0015074">
    <property type="term" value="P:DNA integration"/>
    <property type="evidence" value="ECO:0007669"/>
    <property type="project" value="InterPro"/>
</dbReference>
<sequence>MNATRTSRAARELSASVRPPDRIWFLDEGCNWTDTVWRMTPTSVFEESNPVYLRWDFSLSEGRRLTDERYATLLESSRQLVALIRTRSISTGAPQRTGTVAGYFMYLRTLIRWMDQEGFSRFADLDASALMRYQRTLSERRGANDRLIAPTTVQKYLYLFDYMYRFRRELGDTLQVCPFPGQSAGDVAKVYEPDRRRLPYTPEHVAIPLVQGAIEWLGHAPQILCARDIYAKSAAVSQRENLRPESVSRRATLELLKWQANVSDRATRPLRSTIDLALQIDMLYAACFVVISYLVGLRSSEILHLQVGCAEGKPGHAADGEAVAVIAGSIFKREAQYHGRRHEWIAPPIALRAIEILEALSAPHRQRSGRRDLWLRRQECGITEWQHDYPGRLVIPDSARICHLLMRFANWLQLPEHEGIPWRLTTHQGRKTFSRFVAVRDRSALYALAQQLGHRERTVTDTSYAGNDYKLNAEINSTILDQSVNAWEHMLSSPTLGGLAGAEIVAKRPQFSGATLKQDIKSYARMLVDAGLVLGVCDWGFCVYRQEHSACLGNAMGPNPARREPSTCARCRNFSVSAQHRPYWAWQLARNEELLNEPALPAPTLRIVRQRINEARAIIAAINGQKEDP</sequence>
<keyword evidence="3" id="KW-1185">Reference proteome</keyword>
<protein>
    <recommendedName>
        <fullName evidence="4">Integrase</fullName>
    </recommendedName>
</protein>
<dbReference type="InterPro" id="IPR011010">
    <property type="entry name" value="DNA_brk_join_enz"/>
</dbReference>
<dbReference type="EMBL" id="CAJNAS010000030">
    <property type="protein sequence ID" value="CAE6960065.1"/>
    <property type="molecule type" value="Genomic_DNA"/>
</dbReference>
<reference evidence="2" key="1">
    <citation type="submission" date="2021-02" db="EMBL/GenBank/DDBJ databases">
        <authorList>
            <person name="Vanwijnsberghe S."/>
        </authorList>
    </citation>
    <scope>NUCLEOTIDE SEQUENCE</scope>
    <source>
        <strain evidence="2">R-70211</strain>
    </source>
</reference>
<dbReference type="AlphaFoldDB" id="A0A9N8R589"/>
<keyword evidence="1" id="KW-0233">DNA recombination</keyword>
<dbReference type="RefSeq" id="WP_201139504.1">
    <property type="nucleotide sequence ID" value="NZ_CAJNAS010000030.1"/>
</dbReference>
<evidence type="ECO:0000256" key="1">
    <source>
        <dbReference type="ARBA" id="ARBA00023172"/>
    </source>
</evidence>